<dbReference type="InterPro" id="IPR011006">
    <property type="entry name" value="CheY-like_superfamily"/>
</dbReference>
<organism evidence="13 14">
    <name type="scientific">Alcanivorax xiamenensis</name>
    <dbReference type="NCBI Taxonomy" id="1177156"/>
    <lineage>
        <taxon>Bacteria</taxon>
        <taxon>Pseudomonadati</taxon>
        <taxon>Pseudomonadota</taxon>
        <taxon>Gammaproteobacteria</taxon>
        <taxon>Oceanospirillales</taxon>
        <taxon>Alcanivoracaceae</taxon>
        <taxon>Alcanivorax</taxon>
    </lineage>
</organism>
<evidence type="ECO:0000256" key="3">
    <source>
        <dbReference type="ARBA" id="ARBA00022553"/>
    </source>
</evidence>
<feature type="region of interest" description="Disordered" evidence="11">
    <location>
        <begin position="217"/>
        <end position="237"/>
    </location>
</feature>
<dbReference type="EMBL" id="AQPF01000028">
    <property type="protein sequence ID" value="KAF0804587.1"/>
    <property type="molecule type" value="Genomic_DNA"/>
</dbReference>
<evidence type="ECO:0000256" key="7">
    <source>
        <dbReference type="ARBA" id="ARBA00023159"/>
    </source>
</evidence>
<proteinExistence type="predicted"/>
<sequence length="237" mass="26412">MTYSVVIVEDESEVARLLAEYLQRDEQFRVTAMVGDLAGGRALLERYRPDLLLLDVYLPDGSGLDLLAELRAAGHGCEVMMVTAASEVAALERALQLGAFDFLVKPVLLQRLDRALNTFMQRQRRLRQSPAITQSMADALFSRDTEGEPAAPAKGGQARLPKGIDALTLSRVRAVLAKVPRDFLNAQEVGKRAGVSRSTARRYLEYLLQRHELEADQTYGSIGRPERRYRPLSRQDG</sequence>
<dbReference type="PROSITE" id="PS50110">
    <property type="entry name" value="RESPONSE_REGULATORY"/>
    <property type="match status" value="1"/>
</dbReference>
<feature type="modified residue" description="4-aspartylphosphate" evidence="10">
    <location>
        <position position="55"/>
    </location>
</feature>
<evidence type="ECO:0000256" key="10">
    <source>
        <dbReference type="PROSITE-ProRule" id="PRU00169"/>
    </source>
</evidence>
<evidence type="ECO:0000256" key="1">
    <source>
        <dbReference type="ARBA" id="ARBA00004496"/>
    </source>
</evidence>
<dbReference type="PANTHER" id="PTHR45526:SF1">
    <property type="entry name" value="TRANSCRIPTIONAL REGULATORY PROTEIN DCUR-RELATED"/>
    <property type="match status" value="1"/>
</dbReference>
<dbReference type="Gene3D" id="3.40.50.2300">
    <property type="match status" value="1"/>
</dbReference>
<keyword evidence="3 10" id="KW-0597">Phosphoprotein</keyword>
<gene>
    <name evidence="13" type="ORF">A6D6_02953</name>
</gene>
<dbReference type="RefSeq" id="WP_159661168.1">
    <property type="nucleotide sequence ID" value="NZ_AQPF01000028.1"/>
</dbReference>
<evidence type="ECO:0000256" key="11">
    <source>
        <dbReference type="SAM" id="MobiDB-lite"/>
    </source>
</evidence>
<keyword evidence="8 9" id="KW-0804">Transcription</keyword>
<keyword evidence="2 9" id="KW-0963">Cytoplasm</keyword>
<comment type="caution">
    <text evidence="13">The sequence shown here is derived from an EMBL/GenBank/DDBJ whole genome shotgun (WGS) entry which is preliminary data.</text>
</comment>
<evidence type="ECO:0000256" key="5">
    <source>
        <dbReference type="ARBA" id="ARBA00023015"/>
    </source>
</evidence>
<evidence type="ECO:0000313" key="14">
    <source>
        <dbReference type="Proteomes" id="UP000771797"/>
    </source>
</evidence>
<dbReference type="SMART" id="SM00448">
    <property type="entry name" value="REC"/>
    <property type="match status" value="1"/>
</dbReference>
<evidence type="ECO:0000256" key="6">
    <source>
        <dbReference type="ARBA" id="ARBA00023125"/>
    </source>
</evidence>
<name>A0ABQ6Y5P3_9GAMM</name>
<keyword evidence="5 9" id="KW-0805">Transcription regulation</keyword>
<evidence type="ECO:0000256" key="4">
    <source>
        <dbReference type="ARBA" id="ARBA00023012"/>
    </source>
</evidence>
<dbReference type="PIRSF" id="PIRSF006171">
    <property type="entry name" value="RR_citrat_malat"/>
    <property type="match status" value="1"/>
</dbReference>
<dbReference type="Pfam" id="PF00072">
    <property type="entry name" value="Response_reg"/>
    <property type="match status" value="1"/>
</dbReference>
<keyword evidence="6 9" id="KW-0238">DNA-binding</keyword>
<dbReference type="InterPro" id="IPR001789">
    <property type="entry name" value="Sig_transdc_resp-reg_receiver"/>
</dbReference>
<evidence type="ECO:0000313" key="13">
    <source>
        <dbReference type="EMBL" id="KAF0804587.1"/>
    </source>
</evidence>
<dbReference type="PANTHER" id="PTHR45526">
    <property type="entry name" value="TRANSCRIPTIONAL REGULATORY PROTEIN DPIA"/>
    <property type="match status" value="1"/>
</dbReference>
<dbReference type="SUPFAM" id="SSF52172">
    <property type="entry name" value="CheY-like"/>
    <property type="match status" value="1"/>
</dbReference>
<feature type="domain" description="Response regulatory" evidence="12">
    <location>
        <begin position="4"/>
        <end position="120"/>
    </location>
</feature>
<evidence type="ECO:0000256" key="8">
    <source>
        <dbReference type="ARBA" id="ARBA00023163"/>
    </source>
</evidence>
<evidence type="ECO:0000259" key="12">
    <source>
        <dbReference type="PROSITE" id="PS50110"/>
    </source>
</evidence>
<keyword evidence="7 9" id="KW-0010">Activator</keyword>
<keyword evidence="14" id="KW-1185">Reference proteome</keyword>
<comment type="subcellular location">
    <subcellularLocation>
        <location evidence="1 9">Cytoplasm</location>
    </subcellularLocation>
</comment>
<evidence type="ECO:0000256" key="9">
    <source>
        <dbReference type="PIRNR" id="PIRNR006171"/>
    </source>
</evidence>
<dbReference type="Pfam" id="PF20714">
    <property type="entry name" value="HTH_64"/>
    <property type="match status" value="1"/>
</dbReference>
<protein>
    <recommendedName>
        <fullName evidence="9">Transcriptional regulatory protein</fullName>
    </recommendedName>
</protein>
<dbReference type="InterPro" id="IPR024187">
    <property type="entry name" value="Sig_transdc_resp-reg_cit/mal"/>
</dbReference>
<evidence type="ECO:0000256" key="2">
    <source>
        <dbReference type="ARBA" id="ARBA00022490"/>
    </source>
</evidence>
<dbReference type="InterPro" id="IPR051271">
    <property type="entry name" value="2C-system_Tx_regulators"/>
</dbReference>
<accession>A0ABQ6Y5P3</accession>
<reference evidence="13 14" key="1">
    <citation type="submission" date="2012-09" db="EMBL/GenBank/DDBJ databases">
        <title>Genome Sequence of alkane-degrading Bacterium Alcanivorax sp. 6-D-6.</title>
        <authorList>
            <person name="Lai Q."/>
            <person name="Shao Z."/>
        </authorList>
    </citation>
    <scope>NUCLEOTIDE SEQUENCE [LARGE SCALE GENOMIC DNA]</scope>
    <source>
        <strain evidence="13 14">6-D-6</strain>
    </source>
</reference>
<keyword evidence="4 9" id="KW-0902">Two-component regulatory system</keyword>
<feature type="compositionally biased region" description="Basic and acidic residues" evidence="11">
    <location>
        <begin position="224"/>
        <end position="237"/>
    </location>
</feature>
<dbReference type="Proteomes" id="UP000771797">
    <property type="component" value="Unassembled WGS sequence"/>
</dbReference>
<dbReference type="InterPro" id="IPR048714">
    <property type="entry name" value="DpiA-like_HTH"/>
</dbReference>